<organism evidence="2">
    <name type="scientific">bioreactor metagenome</name>
    <dbReference type="NCBI Taxonomy" id="1076179"/>
    <lineage>
        <taxon>unclassified sequences</taxon>
        <taxon>metagenomes</taxon>
        <taxon>ecological metagenomes</taxon>
    </lineage>
</organism>
<accession>A0A645D7K4</accession>
<dbReference type="EMBL" id="VSSQ01033679">
    <property type="protein sequence ID" value="MPM85346.1"/>
    <property type="molecule type" value="Genomic_DNA"/>
</dbReference>
<gene>
    <name evidence="2" type="ORF">SDC9_132424</name>
</gene>
<protein>
    <recommendedName>
        <fullName evidence="3">Translation initiation factor 2</fullName>
    </recommendedName>
</protein>
<proteinExistence type="predicted"/>
<keyword evidence="1" id="KW-0472">Membrane</keyword>
<dbReference type="AlphaFoldDB" id="A0A645D7K4"/>
<sequence length="91" mass="10346">MVKGVSKNVLVVKSPELKLFDQAIFFLREDALGGETGVSAEQVLQEARRVADGYVKRNSPWLRWRGLFLPMLWFLLGTLTATMVCFLILYP</sequence>
<evidence type="ECO:0008006" key="3">
    <source>
        <dbReference type="Google" id="ProtNLM"/>
    </source>
</evidence>
<keyword evidence="1" id="KW-0812">Transmembrane</keyword>
<feature type="transmembrane region" description="Helical" evidence="1">
    <location>
        <begin position="67"/>
        <end position="90"/>
    </location>
</feature>
<comment type="caution">
    <text evidence="2">The sequence shown here is derived from an EMBL/GenBank/DDBJ whole genome shotgun (WGS) entry which is preliminary data.</text>
</comment>
<name>A0A645D7K4_9ZZZZ</name>
<evidence type="ECO:0000313" key="2">
    <source>
        <dbReference type="EMBL" id="MPM85346.1"/>
    </source>
</evidence>
<reference evidence="2" key="1">
    <citation type="submission" date="2019-08" db="EMBL/GenBank/DDBJ databases">
        <authorList>
            <person name="Kucharzyk K."/>
            <person name="Murdoch R.W."/>
            <person name="Higgins S."/>
            <person name="Loffler F."/>
        </authorList>
    </citation>
    <scope>NUCLEOTIDE SEQUENCE</scope>
</reference>
<keyword evidence="1" id="KW-1133">Transmembrane helix</keyword>
<evidence type="ECO:0000256" key="1">
    <source>
        <dbReference type="SAM" id="Phobius"/>
    </source>
</evidence>